<organism evidence="1 2">
    <name type="scientific">Methanolobus vulcani</name>
    <dbReference type="NCBI Taxonomy" id="38026"/>
    <lineage>
        <taxon>Archaea</taxon>
        <taxon>Methanobacteriati</taxon>
        <taxon>Methanobacteriota</taxon>
        <taxon>Stenosarchaea group</taxon>
        <taxon>Methanomicrobia</taxon>
        <taxon>Methanosarcinales</taxon>
        <taxon>Methanosarcinaceae</taxon>
        <taxon>Methanolobus</taxon>
    </lineage>
</organism>
<comment type="caution">
    <text evidence="1">The sequence shown here is derived from an EMBL/GenBank/DDBJ whole genome shotgun (WGS) entry which is preliminary data.</text>
</comment>
<evidence type="ECO:0000313" key="1">
    <source>
        <dbReference type="EMBL" id="TQD23509.1"/>
    </source>
</evidence>
<accession>A0A7Z8KMV1</accession>
<name>A0A7Z8KMV1_9EURY</name>
<sequence>MFSGMFQYIGYLKYILKYVMDLDDTHKLKPAFADEIEPDIIAFEDAYLELLMSLYLTTGAFLVGTIIPPNETEVAIDKITETYLTSIAKMENSLVQLVKTLKVHESDVYKIIGNKYSNKMLMNNLLASVDVEQKTIDWDYLSRKNSLMQFDSKNIYNTDFPKKLNESLTPFTEEMEINNVVWDNINLKNMEIMENLWLNKEFRRDYHDLLKKYLH</sequence>
<reference evidence="1 2" key="1">
    <citation type="submission" date="2019-06" db="EMBL/GenBank/DDBJ databases">
        <title>Draft genome sequence of Methanolobus vulcani B1d.</title>
        <authorList>
            <person name="Creighbaum A.J."/>
            <person name="Ticak T."/>
            <person name="Hariraju D."/>
            <person name="Arivett B.A."/>
            <person name="Ferguson D.J.Jr."/>
        </authorList>
    </citation>
    <scope>NUCLEOTIDE SEQUENCE [LARGE SCALE GENOMIC DNA]</scope>
    <source>
        <strain evidence="1 2">B1d</strain>
    </source>
</reference>
<dbReference type="OrthoDB" id="379494at2157"/>
<dbReference type="EMBL" id="VIAQ01000020">
    <property type="protein sequence ID" value="TQD23509.1"/>
    <property type="molecule type" value="Genomic_DNA"/>
</dbReference>
<dbReference type="Proteomes" id="UP000319335">
    <property type="component" value="Unassembled WGS sequence"/>
</dbReference>
<keyword evidence="2" id="KW-1185">Reference proteome</keyword>
<dbReference type="AlphaFoldDB" id="A0A7Z8KMV1"/>
<evidence type="ECO:0000313" key="2">
    <source>
        <dbReference type="Proteomes" id="UP000319335"/>
    </source>
</evidence>
<dbReference type="RefSeq" id="WP_154810823.1">
    <property type="nucleotide sequence ID" value="NZ_VIAQ01000020.1"/>
</dbReference>
<proteinExistence type="predicted"/>
<protein>
    <submittedName>
        <fullName evidence="1">Uncharacterized protein</fullName>
    </submittedName>
</protein>
<gene>
    <name evidence="1" type="ORF">FKV42_13370</name>
</gene>